<evidence type="ECO:0000313" key="4">
    <source>
        <dbReference type="EMBL" id="NEK49609.1"/>
    </source>
</evidence>
<evidence type="ECO:0000256" key="1">
    <source>
        <dbReference type="ARBA" id="ARBA00022801"/>
    </source>
</evidence>
<dbReference type="HAMAP" id="MF_01212">
    <property type="entry name" value="dGTPase_type2"/>
    <property type="match status" value="1"/>
</dbReference>
<dbReference type="Gene3D" id="1.10.3210.10">
    <property type="entry name" value="Hypothetical protein af1432"/>
    <property type="match status" value="1"/>
</dbReference>
<dbReference type="NCBIfam" id="TIGR01353">
    <property type="entry name" value="dGTP_triPase"/>
    <property type="match status" value="1"/>
</dbReference>
<dbReference type="InterPro" id="IPR003607">
    <property type="entry name" value="HD/PDEase_dom"/>
</dbReference>
<dbReference type="InterPro" id="IPR026875">
    <property type="entry name" value="PHydrolase_assoc_dom"/>
</dbReference>
<reference evidence="4 5" key="1">
    <citation type="submission" date="2020-01" db="EMBL/GenBank/DDBJ databases">
        <title>Rhizobium genotypes associated with high levels of biological nitrogen fixation by grain legumes in a temperate-maritime cropping system.</title>
        <authorList>
            <person name="Maluk M."/>
            <person name="Francesc Ferrando Molina F."/>
            <person name="Lopez Del Egido L."/>
            <person name="Lafos M."/>
            <person name="Langarica-Fuentes A."/>
            <person name="Gebre Yohannes G."/>
            <person name="Young M.W."/>
            <person name="Martin P."/>
            <person name="Gantlett R."/>
            <person name="Kenicer G."/>
            <person name="Hawes C."/>
            <person name="Begg G.S."/>
            <person name="Quilliam R.S."/>
            <person name="Squire G.R."/>
            <person name="Poole P.S."/>
            <person name="Young P.W."/>
            <person name="Iannetta P.M."/>
            <person name="James E.K."/>
        </authorList>
    </citation>
    <scope>NUCLEOTIDE SEQUENCE [LARGE SCALE GENOMIC DNA]</scope>
    <source>
        <strain evidence="4 5">JHI944</strain>
    </source>
</reference>
<dbReference type="AlphaFoldDB" id="A0A6P0D989"/>
<feature type="domain" description="HD" evidence="3">
    <location>
        <begin position="60"/>
        <end position="245"/>
    </location>
</feature>
<sequence length="486" mass="55462">MRPLYSPSDNGRVLQTENPEVYREEWRRDYARLIHSASFRRLQGKTQVFPGHEGDFFRNRLTHSLEVAQIAKSIAIRLNSTSAFFTGDQKLAPDLVEFAGLAHDLGHPPFGHNGEEALDECMREHGGGFEGNAQTLRILSRLEKKVTLKAPDEIQTFDEAGMDLRCGLNLTYRSLAAILKYDAVIPVMAGDRPLDKQDEVVKGYYESDRPLVEKIKLAVLGEPYDGEFKTVECSIMDIADDIAYSTYDLEDVFKSGFHNPLDLFAFPDSIYEAVAKTINKRLAKQYPETDRLVKVKDVQEILFDVFSDMFSFGTEQLQILRNRKTSNEYKKMYFSVEAQKRASVYAEDGYSRTAFTSNLVQAFLQGVEVIPHPKFAQLHKVRLDLKTFVTVEVLKNITYESVIRAPALQVVEYRGKDIVKKIFAAISEKNGDRLMPPDFREVYNKGDELNRRRTICDFIAGMTDRYAAEFYSRLFGANGMTMHKPL</sequence>
<organism evidence="4 5">
    <name type="scientific">Rhizobium leguminosarum</name>
    <dbReference type="NCBI Taxonomy" id="384"/>
    <lineage>
        <taxon>Bacteria</taxon>
        <taxon>Pseudomonadati</taxon>
        <taxon>Pseudomonadota</taxon>
        <taxon>Alphaproteobacteria</taxon>
        <taxon>Hyphomicrobiales</taxon>
        <taxon>Rhizobiaceae</taxon>
        <taxon>Rhizobium/Agrobacterium group</taxon>
        <taxon>Rhizobium</taxon>
    </lineage>
</organism>
<dbReference type="SUPFAM" id="SSF109604">
    <property type="entry name" value="HD-domain/PDEase-like"/>
    <property type="match status" value="1"/>
</dbReference>
<dbReference type="InterPro" id="IPR050135">
    <property type="entry name" value="dGTPase-like"/>
</dbReference>
<evidence type="ECO:0000313" key="5">
    <source>
        <dbReference type="Proteomes" id="UP000471409"/>
    </source>
</evidence>
<name>A0A6P0D989_RHILE</name>
<dbReference type="GO" id="GO:0006203">
    <property type="term" value="P:dGTP catabolic process"/>
    <property type="evidence" value="ECO:0007669"/>
    <property type="project" value="TreeGrafter"/>
</dbReference>
<dbReference type="PANTHER" id="PTHR11373:SF32">
    <property type="entry name" value="DEOXYGUANOSINETRIPHOSPHATE TRIPHOSPHOHYDROLASE"/>
    <property type="match status" value="1"/>
</dbReference>
<dbReference type="PROSITE" id="PS51831">
    <property type="entry name" value="HD"/>
    <property type="match status" value="1"/>
</dbReference>
<dbReference type="InterPro" id="IPR027432">
    <property type="entry name" value="dGTP_triphosphohydrolase_C"/>
</dbReference>
<dbReference type="Pfam" id="PF01966">
    <property type="entry name" value="HD"/>
    <property type="match status" value="1"/>
</dbReference>
<keyword evidence="1 2" id="KW-0378">Hydrolase</keyword>
<accession>A0A6P0D989</accession>
<protein>
    <recommendedName>
        <fullName evidence="2">Deoxyguanosinetriphosphate triphosphohydrolase-like protein</fullName>
    </recommendedName>
</protein>
<evidence type="ECO:0000259" key="3">
    <source>
        <dbReference type="PROSITE" id="PS51831"/>
    </source>
</evidence>
<gene>
    <name evidence="4" type="primary">dgt</name>
    <name evidence="4" type="ORF">GUK36_09235</name>
</gene>
<dbReference type="InterPro" id="IPR023023">
    <property type="entry name" value="dNTPase_2"/>
</dbReference>
<dbReference type="EMBL" id="WXXP01000003">
    <property type="protein sequence ID" value="NEK49609.1"/>
    <property type="molecule type" value="Genomic_DNA"/>
</dbReference>
<evidence type="ECO:0000256" key="2">
    <source>
        <dbReference type="HAMAP-Rule" id="MF_01212"/>
    </source>
</evidence>
<dbReference type="InterPro" id="IPR006261">
    <property type="entry name" value="dGTPase"/>
</dbReference>
<comment type="caution">
    <text evidence="4">The sequence shown here is derived from an EMBL/GenBank/DDBJ whole genome shotgun (WGS) entry which is preliminary data.</text>
</comment>
<comment type="similarity">
    <text evidence="2">Belongs to the dGTPase family. Type 2 subfamily.</text>
</comment>
<dbReference type="SMART" id="SM00471">
    <property type="entry name" value="HDc"/>
    <property type="match status" value="1"/>
</dbReference>
<dbReference type="RefSeq" id="WP_094230831.1">
    <property type="nucleotide sequence ID" value="NZ_WXXP01000003.1"/>
</dbReference>
<proteinExistence type="inferred from homology"/>
<dbReference type="CDD" id="cd00077">
    <property type="entry name" value="HDc"/>
    <property type="match status" value="1"/>
</dbReference>
<dbReference type="PANTHER" id="PTHR11373">
    <property type="entry name" value="DEOXYNUCLEOSIDE TRIPHOSPHATE TRIPHOSPHOHYDROLASE"/>
    <property type="match status" value="1"/>
</dbReference>
<dbReference type="Gene3D" id="1.10.3550.10">
    <property type="entry name" value="eoxyguanosinetriphosphate triphosphohydrolase domain-like"/>
    <property type="match status" value="1"/>
</dbReference>
<dbReference type="InterPro" id="IPR006674">
    <property type="entry name" value="HD_domain"/>
</dbReference>
<dbReference type="Proteomes" id="UP000471409">
    <property type="component" value="Unassembled WGS sequence"/>
</dbReference>
<dbReference type="GO" id="GO:0008832">
    <property type="term" value="F:dGTPase activity"/>
    <property type="evidence" value="ECO:0007669"/>
    <property type="project" value="TreeGrafter"/>
</dbReference>
<dbReference type="Pfam" id="PF13286">
    <property type="entry name" value="HD_assoc"/>
    <property type="match status" value="1"/>
</dbReference>